<reference evidence="2 3" key="1">
    <citation type="submission" date="2021-06" db="EMBL/GenBank/DDBJ databases">
        <authorList>
            <person name="Palmer J.M."/>
        </authorList>
    </citation>
    <scope>NUCLEOTIDE SEQUENCE [LARGE SCALE GENOMIC DNA]</scope>
    <source>
        <strain evidence="2 3">MEX-2019</strain>
        <tissue evidence="2">Muscle</tissue>
    </source>
</reference>
<feature type="compositionally biased region" description="Basic residues" evidence="1">
    <location>
        <begin position="199"/>
        <end position="208"/>
    </location>
</feature>
<feature type="compositionally biased region" description="Pro residues" evidence="1">
    <location>
        <begin position="222"/>
        <end position="232"/>
    </location>
</feature>
<dbReference type="Proteomes" id="UP001311232">
    <property type="component" value="Unassembled WGS sequence"/>
</dbReference>
<comment type="caution">
    <text evidence="2">The sequence shown here is derived from an EMBL/GenBank/DDBJ whole genome shotgun (WGS) entry which is preliminary data.</text>
</comment>
<feature type="region of interest" description="Disordered" evidence="1">
    <location>
        <begin position="1"/>
        <end position="355"/>
    </location>
</feature>
<feature type="compositionally biased region" description="Pro residues" evidence="1">
    <location>
        <begin position="44"/>
        <end position="53"/>
    </location>
</feature>
<accession>A0AAV9S289</accession>
<feature type="compositionally biased region" description="Basic and acidic residues" evidence="1">
    <location>
        <begin position="108"/>
        <end position="117"/>
    </location>
</feature>
<evidence type="ECO:0000313" key="2">
    <source>
        <dbReference type="EMBL" id="KAK5615159.1"/>
    </source>
</evidence>
<feature type="compositionally biased region" description="Basic and acidic residues" evidence="1">
    <location>
        <begin position="16"/>
        <end position="34"/>
    </location>
</feature>
<evidence type="ECO:0000256" key="1">
    <source>
        <dbReference type="SAM" id="MobiDB-lite"/>
    </source>
</evidence>
<feature type="compositionally biased region" description="Polar residues" evidence="1">
    <location>
        <begin position="1"/>
        <end position="12"/>
    </location>
</feature>
<name>A0AAV9S289_9TELE</name>
<keyword evidence="3" id="KW-1185">Reference proteome</keyword>
<feature type="compositionally biased region" description="Pro residues" evidence="1">
    <location>
        <begin position="346"/>
        <end position="355"/>
    </location>
</feature>
<proteinExistence type="predicted"/>
<organism evidence="2 3">
    <name type="scientific">Crenichthys baileyi</name>
    <name type="common">White River springfish</name>
    <dbReference type="NCBI Taxonomy" id="28760"/>
    <lineage>
        <taxon>Eukaryota</taxon>
        <taxon>Metazoa</taxon>
        <taxon>Chordata</taxon>
        <taxon>Craniata</taxon>
        <taxon>Vertebrata</taxon>
        <taxon>Euteleostomi</taxon>
        <taxon>Actinopterygii</taxon>
        <taxon>Neopterygii</taxon>
        <taxon>Teleostei</taxon>
        <taxon>Neoteleostei</taxon>
        <taxon>Acanthomorphata</taxon>
        <taxon>Ovalentaria</taxon>
        <taxon>Atherinomorphae</taxon>
        <taxon>Cyprinodontiformes</taxon>
        <taxon>Goodeidae</taxon>
        <taxon>Crenichthys</taxon>
    </lineage>
</organism>
<protein>
    <submittedName>
        <fullName evidence="2">Uncharacterized protein</fullName>
    </submittedName>
</protein>
<feature type="compositionally biased region" description="Basic residues" evidence="1">
    <location>
        <begin position="81"/>
        <end position="97"/>
    </location>
</feature>
<feature type="compositionally biased region" description="Polar residues" evidence="1">
    <location>
        <begin position="275"/>
        <end position="291"/>
    </location>
</feature>
<gene>
    <name evidence="2" type="ORF">CRENBAI_005034</name>
</gene>
<dbReference type="AlphaFoldDB" id="A0AAV9S289"/>
<dbReference type="EMBL" id="JAHHUM010000997">
    <property type="protein sequence ID" value="KAK5615159.1"/>
    <property type="molecule type" value="Genomic_DNA"/>
</dbReference>
<evidence type="ECO:0000313" key="3">
    <source>
        <dbReference type="Proteomes" id="UP001311232"/>
    </source>
</evidence>
<feature type="compositionally biased region" description="Pro residues" evidence="1">
    <location>
        <begin position="315"/>
        <end position="329"/>
    </location>
</feature>
<sequence>MENLSLSSYSPTPSEPQHEPCHRATPNRDTDIEHTSPNPNATNTPPPSPPHRGTPPQVNSVAERPMRSHPPLQPRSEHPHRTPLPHHTVRRNSKARAPRNTTPTHWRNRVDPAEHHPSHMTASRAAHHQARPVPPDSASSPSPPVHKRDTYTSRVPGPCRPTAPSQAQPTSRPGAVTRRAPPPHPPDRQLQPGAPTMGRNHRSSRRKATAGTVSEAPRPKPHPQTPGVPQPPDHPHPAWRTTATTVVQRPAPPSERGHINSMPAKSPLPEPGTPPSRQTRAQSQGPRSKGTQAIPRERAETPATAPDSPQDLTPKPSPEPTRGPTPSPGLRPQMGNSEQGCEKTPSLPPPAQMWC</sequence>